<accession>A0A1G2N359</accession>
<keyword evidence="1" id="KW-0472">Membrane</keyword>
<evidence type="ECO:0000313" key="2">
    <source>
        <dbReference type="EMBL" id="OHA29809.1"/>
    </source>
</evidence>
<keyword evidence="1" id="KW-1133">Transmembrane helix</keyword>
<reference evidence="2 3" key="1">
    <citation type="journal article" date="2016" name="Nat. Commun.">
        <title>Thousands of microbial genomes shed light on interconnected biogeochemical processes in an aquifer system.</title>
        <authorList>
            <person name="Anantharaman K."/>
            <person name="Brown C.T."/>
            <person name="Hug L.A."/>
            <person name="Sharon I."/>
            <person name="Castelle C.J."/>
            <person name="Probst A.J."/>
            <person name="Thomas B.C."/>
            <person name="Singh A."/>
            <person name="Wilkins M.J."/>
            <person name="Karaoz U."/>
            <person name="Brodie E.L."/>
            <person name="Williams K.H."/>
            <person name="Hubbard S.S."/>
            <person name="Banfield J.F."/>
        </authorList>
    </citation>
    <scope>NUCLEOTIDE SEQUENCE [LARGE SCALE GENOMIC DNA]</scope>
</reference>
<name>A0A1G2N359_9BACT</name>
<organism evidence="2 3">
    <name type="scientific">Candidatus Taylorbacteria bacterium RIFCSPHIGHO2_12_FULL_45_16</name>
    <dbReference type="NCBI Taxonomy" id="1802315"/>
    <lineage>
        <taxon>Bacteria</taxon>
        <taxon>Candidatus Tayloriibacteriota</taxon>
    </lineage>
</organism>
<feature type="transmembrane region" description="Helical" evidence="1">
    <location>
        <begin position="7"/>
        <end position="25"/>
    </location>
</feature>
<dbReference type="EMBL" id="MHRT01000001">
    <property type="protein sequence ID" value="OHA29809.1"/>
    <property type="molecule type" value="Genomic_DNA"/>
</dbReference>
<sequence>MNKITLSIVSFIIFSIVFDIILFLIDKNMLTDLLSKPLNSGVIILFLPALVATISLQKNLRQSIITSILIIVVYTALFLGLFANWNSEYAGMNLITVPIFIFAFALGGALIGSFCKHIRNKFYKNTVSN</sequence>
<keyword evidence="1" id="KW-0812">Transmembrane</keyword>
<feature type="transmembrane region" description="Helical" evidence="1">
    <location>
        <begin position="95"/>
        <end position="115"/>
    </location>
</feature>
<evidence type="ECO:0000256" key="1">
    <source>
        <dbReference type="SAM" id="Phobius"/>
    </source>
</evidence>
<dbReference type="Proteomes" id="UP000178089">
    <property type="component" value="Unassembled WGS sequence"/>
</dbReference>
<feature type="transmembrane region" description="Helical" evidence="1">
    <location>
        <begin position="37"/>
        <end position="56"/>
    </location>
</feature>
<feature type="transmembrane region" description="Helical" evidence="1">
    <location>
        <begin position="63"/>
        <end position="83"/>
    </location>
</feature>
<comment type="caution">
    <text evidence="2">The sequence shown here is derived from an EMBL/GenBank/DDBJ whole genome shotgun (WGS) entry which is preliminary data.</text>
</comment>
<evidence type="ECO:0000313" key="3">
    <source>
        <dbReference type="Proteomes" id="UP000178089"/>
    </source>
</evidence>
<dbReference type="STRING" id="1802315.A3F51_03755"/>
<protein>
    <submittedName>
        <fullName evidence="2">Uncharacterized protein</fullName>
    </submittedName>
</protein>
<proteinExistence type="predicted"/>
<gene>
    <name evidence="2" type="ORF">A3F51_03755</name>
</gene>
<dbReference type="AlphaFoldDB" id="A0A1G2N359"/>